<reference evidence="2" key="1">
    <citation type="journal article" date="2013" name="Syst. Appl. Microbiol.">
        <title>New insights into the archaeal diversity of a hypersaline microbial mat obtained by a metagenomic approach.</title>
        <authorList>
            <person name="Lopez-Lopez A."/>
            <person name="Richter M."/>
            <person name="Pena A."/>
            <person name="Tamames J."/>
            <person name="Rossello-Mora R."/>
        </authorList>
    </citation>
    <scope>NUCLEOTIDE SEQUENCE</scope>
</reference>
<accession>M1PPE5</accession>
<dbReference type="EMBL" id="JX684078">
    <property type="protein sequence ID" value="AGF92950.1"/>
    <property type="molecule type" value="Genomic_DNA"/>
</dbReference>
<name>M1PPE5_9ZZZZ</name>
<protein>
    <submittedName>
        <fullName evidence="2">Membrane protein</fullName>
    </submittedName>
</protein>
<feature type="transmembrane region" description="Helical" evidence="1">
    <location>
        <begin position="82"/>
        <end position="103"/>
    </location>
</feature>
<dbReference type="AlphaFoldDB" id="M1PPE5"/>
<sequence length="156" mass="17753">MTSDKYDRRPIRAGIVFTLYLLILVLGIYAGKEIIMQTNPQFSHIFNGTVMTAAIFGVPVAITAGLTAYFDLGEIYRMIFGIIHPALLIVYVVMLVNSLNIGWEGETYSYYIGMPGILFLIAVALIVKAIYYVVEYYVYWKREQRREEEGEGIPAY</sequence>
<organism evidence="2">
    <name type="scientific">uncultured organism</name>
    <dbReference type="NCBI Taxonomy" id="155900"/>
    <lineage>
        <taxon>unclassified sequences</taxon>
        <taxon>environmental samples</taxon>
    </lineage>
</organism>
<keyword evidence="1" id="KW-0812">Transmembrane</keyword>
<keyword evidence="1" id="KW-0472">Membrane</keyword>
<evidence type="ECO:0000313" key="2">
    <source>
        <dbReference type="EMBL" id="AGF92950.1"/>
    </source>
</evidence>
<proteinExistence type="predicted"/>
<feature type="transmembrane region" description="Helical" evidence="1">
    <location>
        <begin position="50"/>
        <end position="70"/>
    </location>
</feature>
<gene>
    <name evidence="2" type="ORF">FLSS-6_0005</name>
</gene>
<keyword evidence="1" id="KW-1133">Transmembrane helix</keyword>
<evidence type="ECO:0000256" key="1">
    <source>
        <dbReference type="SAM" id="Phobius"/>
    </source>
</evidence>
<feature type="transmembrane region" description="Helical" evidence="1">
    <location>
        <begin position="12"/>
        <end position="30"/>
    </location>
</feature>
<feature type="transmembrane region" description="Helical" evidence="1">
    <location>
        <begin position="109"/>
        <end position="134"/>
    </location>
</feature>